<dbReference type="InterPro" id="IPR036412">
    <property type="entry name" value="HAD-like_sf"/>
</dbReference>
<keyword evidence="7 18" id="KW-0479">Metal-binding</keyword>
<feature type="binding site" evidence="17">
    <location>
        <position position="964"/>
    </location>
    <ligand>
        <name>ATP</name>
        <dbReference type="ChEBI" id="CHEBI:30616"/>
    </ligand>
</feature>
<dbReference type="FunFam" id="2.70.150.10:FF:000025">
    <property type="entry name" value="Phospholipid-transporting ATPase"/>
    <property type="match status" value="1"/>
</dbReference>
<dbReference type="InterPro" id="IPR008250">
    <property type="entry name" value="ATPase_P-typ_transduc_dom_A_sf"/>
</dbReference>
<feature type="binding site" evidence="17">
    <location>
        <position position="849"/>
    </location>
    <ligand>
        <name>ATP</name>
        <dbReference type="ChEBI" id="CHEBI:30616"/>
    </ligand>
</feature>
<keyword evidence="9 17" id="KW-0067">ATP-binding</keyword>
<dbReference type="GO" id="GO:0007030">
    <property type="term" value="P:Golgi organization"/>
    <property type="evidence" value="ECO:0007669"/>
    <property type="project" value="TreeGrafter"/>
</dbReference>
<reference evidence="24 25" key="1">
    <citation type="submission" date="2015-01" db="EMBL/GenBank/DDBJ databases">
        <title>Evolution of Trichinella species and genotypes.</title>
        <authorList>
            <person name="Korhonen P.K."/>
            <person name="Edoardo P."/>
            <person name="Giuseppe L.R."/>
            <person name="Gasser R.B."/>
        </authorList>
    </citation>
    <scope>NUCLEOTIDE SEQUENCE [LARGE SCALE GENOMIC DNA]</scope>
    <source>
        <strain evidence="24">ISS176</strain>
    </source>
</reference>
<protein>
    <recommendedName>
        <fullName evidence="19">Phospholipid-transporting ATPase</fullName>
        <ecNumber evidence="19">7.6.2.1</ecNumber>
    </recommendedName>
</protein>
<dbReference type="SUPFAM" id="SSF81660">
    <property type="entry name" value="Metal cation-transporting ATPase, ATP-binding domain N"/>
    <property type="match status" value="1"/>
</dbReference>
<dbReference type="Gene3D" id="3.40.50.1000">
    <property type="entry name" value="HAD superfamily/HAD-like"/>
    <property type="match status" value="1"/>
</dbReference>
<feature type="binding site" evidence="17">
    <location>
        <position position="884"/>
    </location>
    <ligand>
        <name>ATP</name>
        <dbReference type="ChEBI" id="CHEBI:30616"/>
    </ligand>
</feature>
<feature type="domain" description="P-type ATPase N-terminal" evidence="22">
    <location>
        <begin position="298"/>
        <end position="363"/>
    </location>
</feature>
<dbReference type="SFLD" id="SFLDF00027">
    <property type="entry name" value="p-type_atpase"/>
    <property type="match status" value="1"/>
</dbReference>
<feature type="binding site" evidence="17">
    <location>
        <position position="966"/>
    </location>
    <ligand>
        <name>ATP</name>
        <dbReference type="ChEBI" id="CHEBI:30616"/>
    </ligand>
</feature>
<dbReference type="GO" id="GO:0000287">
    <property type="term" value="F:magnesium ion binding"/>
    <property type="evidence" value="ECO:0007669"/>
    <property type="project" value="UniProtKB-UniRule"/>
</dbReference>
<evidence type="ECO:0000259" key="21">
    <source>
        <dbReference type="Pfam" id="PF00122"/>
    </source>
</evidence>
<dbReference type="PROSITE" id="PS00154">
    <property type="entry name" value="ATPASE_E1_E2"/>
    <property type="match status" value="1"/>
</dbReference>
<comment type="catalytic activity">
    <reaction evidence="15 19">
        <text>ATP + H2O + phospholipidSide 1 = ADP + phosphate + phospholipidSide 2.</text>
        <dbReference type="EC" id="7.6.2.1"/>
    </reaction>
</comment>
<proteinExistence type="inferred from homology"/>
<evidence type="ECO:0000256" key="3">
    <source>
        <dbReference type="ARBA" id="ARBA00008109"/>
    </source>
</evidence>
<evidence type="ECO:0000256" key="4">
    <source>
        <dbReference type="ARBA" id="ARBA00022448"/>
    </source>
</evidence>
<feature type="binding site" evidence="17">
    <location>
        <position position="1079"/>
    </location>
    <ligand>
        <name>ATP</name>
        <dbReference type="ChEBI" id="CHEBI:30616"/>
    </ligand>
</feature>
<feature type="binding site" evidence="17">
    <location>
        <position position="682"/>
    </location>
    <ligand>
        <name>ATP</name>
        <dbReference type="ChEBI" id="CHEBI:30616"/>
    </ligand>
</feature>
<dbReference type="SUPFAM" id="SSF81653">
    <property type="entry name" value="Calcium ATPase, transduction domain A"/>
    <property type="match status" value="1"/>
</dbReference>
<keyword evidence="5" id="KW-0597">Phosphoprotein</keyword>
<feature type="binding site" evidence="17">
    <location>
        <position position="1085"/>
    </location>
    <ligand>
        <name>ATP</name>
        <dbReference type="ChEBI" id="CHEBI:30616"/>
    </ligand>
</feature>
<dbReference type="InterPro" id="IPR006539">
    <property type="entry name" value="P-type_ATPase_IV"/>
</dbReference>
<dbReference type="Pfam" id="PF16209">
    <property type="entry name" value="PhoLip_ATPase_N"/>
    <property type="match status" value="1"/>
</dbReference>
<feature type="binding site" evidence="18">
    <location>
        <position position="1109"/>
    </location>
    <ligand>
        <name>Mg(2+)</name>
        <dbReference type="ChEBI" id="CHEBI:18420"/>
    </ligand>
</feature>
<dbReference type="CDD" id="cd02073">
    <property type="entry name" value="P-type_ATPase_APLT_Dnf-like"/>
    <property type="match status" value="1"/>
</dbReference>
<evidence type="ECO:0000256" key="10">
    <source>
        <dbReference type="ARBA" id="ARBA00022842"/>
    </source>
</evidence>
<dbReference type="FunFam" id="3.40.50.1000:FF:000014">
    <property type="entry name" value="Phospholipid-transporting ATPase"/>
    <property type="match status" value="1"/>
</dbReference>
<evidence type="ECO:0000259" key="23">
    <source>
        <dbReference type="Pfam" id="PF16212"/>
    </source>
</evidence>
<feature type="transmembrane region" description="Helical" evidence="19">
    <location>
        <begin position="554"/>
        <end position="582"/>
    </location>
</feature>
<keyword evidence="13" id="KW-0445">Lipid transport</keyword>
<evidence type="ECO:0000256" key="20">
    <source>
        <dbReference type="SAM" id="MobiDB-lite"/>
    </source>
</evidence>
<dbReference type="EMBL" id="JYDV01000018">
    <property type="protein sequence ID" value="KRZ41799.1"/>
    <property type="molecule type" value="Genomic_DNA"/>
</dbReference>
<feature type="binding site" evidence="18">
    <location>
        <position position="681"/>
    </location>
    <ligand>
        <name>Mg(2+)</name>
        <dbReference type="ChEBI" id="CHEBI:18420"/>
    </ligand>
</feature>
<dbReference type="InterPro" id="IPR018303">
    <property type="entry name" value="ATPase_P-typ_P_site"/>
</dbReference>
<dbReference type="GO" id="GO:0005886">
    <property type="term" value="C:plasma membrane"/>
    <property type="evidence" value="ECO:0007669"/>
    <property type="project" value="TreeGrafter"/>
</dbReference>
<dbReference type="SFLD" id="SFLDS00003">
    <property type="entry name" value="Haloacid_Dehalogenase"/>
    <property type="match status" value="1"/>
</dbReference>
<evidence type="ECO:0000256" key="19">
    <source>
        <dbReference type="RuleBase" id="RU362033"/>
    </source>
</evidence>
<dbReference type="Gene3D" id="2.70.150.10">
    <property type="entry name" value="Calcium-transporting ATPase, cytoplasmic transduction domain A"/>
    <property type="match status" value="1"/>
</dbReference>
<dbReference type="GO" id="GO:0140326">
    <property type="term" value="F:ATPase-coupled intramembrane lipid transporter activity"/>
    <property type="evidence" value="ECO:0007669"/>
    <property type="project" value="UniProtKB-EC"/>
</dbReference>
<evidence type="ECO:0000256" key="11">
    <source>
        <dbReference type="ARBA" id="ARBA00022967"/>
    </source>
</evidence>
<evidence type="ECO:0000256" key="15">
    <source>
        <dbReference type="ARBA" id="ARBA00034036"/>
    </source>
</evidence>
<feature type="transmembrane region" description="Helical" evidence="19">
    <location>
        <begin position="360"/>
        <end position="379"/>
    </location>
</feature>
<comment type="cofactor">
    <cofactor evidence="1 18">
        <name>Mg(2+)</name>
        <dbReference type="ChEBI" id="CHEBI:18420"/>
    </cofactor>
</comment>
<dbReference type="Pfam" id="PF13246">
    <property type="entry name" value="Cation_ATPase"/>
    <property type="match status" value="1"/>
</dbReference>
<dbReference type="NCBIfam" id="TIGR01494">
    <property type="entry name" value="ATPase_P-type"/>
    <property type="match status" value="1"/>
</dbReference>
<evidence type="ECO:0000256" key="9">
    <source>
        <dbReference type="ARBA" id="ARBA00022840"/>
    </source>
</evidence>
<feature type="binding site" evidence="18">
    <location>
        <position position="683"/>
    </location>
    <ligand>
        <name>Mg(2+)</name>
        <dbReference type="ChEBI" id="CHEBI:18420"/>
    </ligand>
</feature>
<keyword evidence="11 19" id="KW-1278">Translocase</keyword>
<dbReference type="EC" id="7.6.2.1" evidence="19"/>
<dbReference type="GO" id="GO:0005524">
    <property type="term" value="F:ATP binding"/>
    <property type="evidence" value="ECO:0007669"/>
    <property type="project" value="UniProtKB-UniRule"/>
</dbReference>
<dbReference type="Proteomes" id="UP000054826">
    <property type="component" value="Unassembled WGS sequence"/>
</dbReference>
<feature type="transmembrane region" description="Helical" evidence="19">
    <location>
        <begin position="602"/>
        <end position="622"/>
    </location>
</feature>
<dbReference type="InterPro" id="IPR044492">
    <property type="entry name" value="P_typ_ATPase_HD_dom"/>
</dbReference>
<gene>
    <name evidence="24" type="primary">Atp8b2</name>
    <name evidence="24" type="ORF">T4C_9713</name>
</gene>
<keyword evidence="12 19" id="KW-1133">Transmembrane helix</keyword>
<feature type="binding site" evidence="17">
    <location>
        <position position="1108"/>
    </location>
    <ligand>
        <name>ATP</name>
        <dbReference type="ChEBI" id="CHEBI:30616"/>
    </ligand>
</feature>
<keyword evidence="6 19" id="KW-0812">Transmembrane</keyword>
<evidence type="ECO:0000259" key="22">
    <source>
        <dbReference type="Pfam" id="PF16209"/>
    </source>
</evidence>
<feature type="transmembrane region" description="Helical" evidence="19">
    <location>
        <begin position="1166"/>
        <end position="1188"/>
    </location>
</feature>
<dbReference type="InterPro" id="IPR001757">
    <property type="entry name" value="P_typ_ATPase"/>
</dbReference>
<feature type="domain" description="P-type ATPase C-terminal" evidence="23">
    <location>
        <begin position="1131"/>
        <end position="1383"/>
    </location>
</feature>
<dbReference type="InterPro" id="IPR023214">
    <property type="entry name" value="HAD_sf"/>
</dbReference>
<evidence type="ECO:0000256" key="17">
    <source>
        <dbReference type="PIRSR" id="PIRSR606539-2"/>
    </source>
</evidence>
<name>A0A0V1K3G8_TRIPS</name>
<evidence type="ECO:0000313" key="25">
    <source>
        <dbReference type="Proteomes" id="UP000054826"/>
    </source>
</evidence>
<dbReference type="Gene3D" id="3.40.1110.10">
    <property type="entry name" value="Calcium-transporting ATPase, cytoplasmic domain N"/>
    <property type="match status" value="1"/>
</dbReference>
<keyword evidence="14 19" id="KW-0472">Membrane</keyword>
<feature type="transmembrane region" description="Helical" evidence="19">
    <location>
        <begin position="1351"/>
        <end position="1369"/>
    </location>
</feature>
<dbReference type="GO" id="GO:0045332">
    <property type="term" value="P:phospholipid translocation"/>
    <property type="evidence" value="ECO:0007669"/>
    <property type="project" value="TreeGrafter"/>
</dbReference>
<keyword evidence="8 17" id="KW-0547">Nucleotide-binding</keyword>
<dbReference type="PRINTS" id="PR00119">
    <property type="entry name" value="CATATPASE"/>
</dbReference>
<evidence type="ECO:0000256" key="7">
    <source>
        <dbReference type="ARBA" id="ARBA00022723"/>
    </source>
</evidence>
<evidence type="ECO:0000313" key="24">
    <source>
        <dbReference type="EMBL" id="KRZ41799.1"/>
    </source>
</evidence>
<comment type="similarity">
    <text evidence="3 19">Belongs to the cation transport ATPase (P-type) (TC 3.A.3) family. Type IV subfamily.</text>
</comment>
<evidence type="ECO:0000256" key="5">
    <source>
        <dbReference type="ARBA" id="ARBA00022553"/>
    </source>
</evidence>
<evidence type="ECO:0000256" key="18">
    <source>
        <dbReference type="PIRSR" id="PIRSR606539-3"/>
    </source>
</evidence>
<dbReference type="Pfam" id="PF16212">
    <property type="entry name" value="PhoLip_ATPase_C"/>
    <property type="match status" value="1"/>
</dbReference>
<feature type="transmembrane region" description="Helical" evidence="19">
    <location>
        <begin position="1284"/>
        <end position="1303"/>
    </location>
</feature>
<dbReference type="InterPro" id="IPR059000">
    <property type="entry name" value="ATPase_P-type_domA"/>
</dbReference>
<evidence type="ECO:0000256" key="2">
    <source>
        <dbReference type="ARBA" id="ARBA00004127"/>
    </source>
</evidence>
<keyword evidence="10 18" id="KW-0460">Magnesium</keyword>
<feature type="transmembrane region" description="Helical" evidence="19">
    <location>
        <begin position="1244"/>
        <end position="1264"/>
    </location>
</feature>
<comment type="caution">
    <text evidence="24">The sequence shown here is derived from an EMBL/GenBank/DDBJ whole genome shotgun (WGS) entry which is preliminary data.</text>
</comment>
<feature type="domain" description="P-type ATPase A" evidence="21">
    <location>
        <begin position="392"/>
        <end position="466"/>
    </location>
</feature>
<evidence type="ECO:0000256" key="16">
    <source>
        <dbReference type="PIRSR" id="PIRSR606539-1"/>
    </source>
</evidence>
<dbReference type="GO" id="GO:0016887">
    <property type="term" value="F:ATP hydrolysis activity"/>
    <property type="evidence" value="ECO:0007669"/>
    <property type="project" value="InterPro"/>
</dbReference>
<feature type="transmembrane region" description="Helical" evidence="19">
    <location>
        <begin position="1194"/>
        <end position="1215"/>
    </location>
</feature>
<feature type="region of interest" description="Disordered" evidence="20">
    <location>
        <begin position="1469"/>
        <end position="1490"/>
    </location>
</feature>
<feature type="binding site" evidence="17">
    <location>
        <position position="1109"/>
    </location>
    <ligand>
        <name>ATP</name>
        <dbReference type="ChEBI" id="CHEBI:30616"/>
    </ligand>
</feature>
<evidence type="ECO:0000256" key="13">
    <source>
        <dbReference type="ARBA" id="ARBA00023055"/>
    </source>
</evidence>
<evidence type="ECO:0000256" key="8">
    <source>
        <dbReference type="ARBA" id="ARBA00022741"/>
    </source>
</evidence>
<sequence>MDHQMGQQSADVVHHHVQAAGDVAGLLHECQILSQRNAIDNQILLLCSEEDVHQVHILVSGVVAEFDKQNSSTDLRVIHCAKAGDKLVRQLKLDLQLEMCWFSPIRPIMPFRIRSLIVEKSVSKFPLCNSDLLGWKMRRLRKQTPIANIRFRIDMALSKTKRNHHHRTIRITQLHQYALAECLSCGRWPLDLISSGLDCTRSTRSLKFWSIATAALRLATLWTTSSMALSTSDQSTVVGTVGQNVTSKIKPRNGRLTTRDVCFMPNTAAVFSKMLKKFKKKRKRNPQENVSEVERRLRANDRDYNEQFDYARNFIRTSKYNVFTFLPKNLFEQFQRLANFYFLILMILQLIPQISSLTSLTTILPLVAVLSLTAAKDAFDDLQRHRSDNQVNNRKSQVVRGGKVVEEKWQNVQVGDVIRMENDNFVAADLLLLSTSEPHGLCYIETAELDGETNLKAKQALPETAAMGDDLVQISNFDGDIQCEAPNNCLSSFQGRLSWKEKTYPLDNEKMLLRGCVLRNTKWCFGVVIFAGRDTKLMMNSGKTFFKRTSLDRFLNVLIIGIVLFLLSMCMISAVLCGTWEWTTGKNFQAFLPWDSFVEQHSTTTATVVFIAFLVFFSYAILLNTVVPISLYVSVEIIRVCHSWWINWDENLYYAPMDTAARSRTTTLNEELGQVQYIFSDKTGTLTQNIMTFNKCSINGVVYGDMPVEEMEQDKVRGKGGPRPISFSDNKWADDKFVFYDRKLFKHTKQRLAAVDQYWRCLCLCHTVMSEMKTNRLEYQAQSPDEAALTVAARCFGYVFLSRTPRSIVVEVMGVEEEYELLCILDFNNVRKRMSVIVKKSGKIELYCKGADTVILRRITARPTDQLYSTTQAHLDKFASDGLRTLCLAYKEISADYYQEWQKRCHEASLSLENRQDKLDAIYDEIETGMTLLGATAIEDKLQDGVPQTIANLIAANIKVWVLTGDKQETAINIGYSCRLLTVNLKEVFIVDGYKMDEVRAQLERIEQQIFLNNTNTSSNGDAVIAPLANDANFIDSVDRLDGYALVINGHSLVHALQSSMELQFLKVATACKAVICCRVTPLQKALVVSLVKRNQKAVTLAVGDGANDVSMIKTAHIGVGISGQEGMQAVLASDFCIAQFRYLERLLLVHGRWSYYRMCKFLQYFFYKNFAFTLAHFWFAFFCGYSAQTIYDPLFIACYNLFFTALPVIGVGVFDQDVSDKNSLRYPELYIPGQQNLYFNMRIFTYSVLRGFFSSGVLFFIPYAALSENVDFDGKSSAQSMQALSFTIFTALIVTVTAQIALDTAYWTVINHIFVWGSLAFYFFVALVYYELLPFDALHHNGYGTALEMFLYPNFWFSILLIVVLLMLPHISVRFFWVDVFPSLSDRIRVKQNLRRLQGRLSEVPLQSLNTASSLRRRRASTRSSYAFSHHPGFGELITKGLNMRQWKNELKLSTVIETLRRSSSSINRDASTTCCNDQQLQPTNANAA</sequence>
<dbReference type="PANTHER" id="PTHR24092">
    <property type="entry name" value="PROBABLE PHOSPHOLIPID-TRANSPORTING ATPASE"/>
    <property type="match status" value="1"/>
</dbReference>
<dbReference type="InterPro" id="IPR023298">
    <property type="entry name" value="ATPase_P-typ_TM_dom_sf"/>
</dbReference>
<organism evidence="24 25">
    <name type="scientific">Trichinella pseudospiralis</name>
    <name type="common">Parasitic roundworm</name>
    <dbReference type="NCBI Taxonomy" id="6337"/>
    <lineage>
        <taxon>Eukaryota</taxon>
        <taxon>Metazoa</taxon>
        <taxon>Ecdysozoa</taxon>
        <taxon>Nematoda</taxon>
        <taxon>Enoplea</taxon>
        <taxon>Dorylaimia</taxon>
        <taxon>Trichinellida</taxon>
        <taxon>Trichinellidae</taxon>
        <taxon>Trichinella</taxon>
    </lineage>
</organism>
<dbReference type="SFLD" id="SFLDG00002">
    <property type="entry name" value="C1.7:_P-type_atpase_like"/>
    <property type="match status" value="1"/>
</dbReference>
<dbReference type="FunFam" id="3.40.50.1000:FF:000001">
    <property type="entry name" value="Phospholipid-transporting ATPase IC"/>
    <property type="match status" value="1"/>
</dbReference>
<evidence type="ECO:0000256" key="1">
    <source>
        <dbReference type="ARBA" id="ARBA00001946"/>
    </source>
</evidence>
<dbReference type="InterPro" id="IPR023299">
    <property type="entry name" value="ATPase_P-typ_cyto_dom_N"/>
</dbReference>
<dbReference type="GO" id="GO:0005802">
    <property type="term" value="C:trans-Golgi network"/>
    <property type="evidence" value="ECO:0007669"/>
    <property type="project" value="TreeGrafter"/>
</dbReference>
<evidence type="ECO:0000256" key="12">
    <source>
        <dbReference type="ARBA" id="ARBA00022989"/>
    </source>
</evidence>
<dbReference type="SUPFAM" id="SSF56784">
    <property type="entry name" value="HAD-like"/>
    <property type="match status" value="1"/>
</dbReference>
<dbReference type="FunFam" id="3.40.1110.10:FF:000087">
    <property type="entry name" value="Phospholipid-transporting ATPase"/>
    <property type="match status" value="1"/>
</dbReference>
<dbReference type="NCBIfam" id="TIGR01652">
    <property type="entry name" value="ATPase-Plipid"/>
    <property type="match status" value="1"/>
</dbReference>
<feature type="active site" description="4-aspartylphosphate intermediate" evidence="16">
    <location>
        <position position="681"/>
    </location>
</feature>
<dbReference type="Pfam" id="PF00122">
    <property type="entry name" value="E1-E2_ATPase"/>
    <property type="match status" value="1"/>
</dbReference>
<feature type="transmembrane region" description="Helical" evidence="19">
    <location>
        <begin position="1310"/>
        <end position="1331"/>
    </location>
</feature>
<feature type="binding site" evidence="18">
    <location>
        <position position="1105"/>
    </location>
    <ligand>
        <name>Mg(2+)</name>
        <dbReference type="ChEBI" id="CHEBI:18420"/>
    </ligand>
</feature>
<keyword evidence="4" id="KW-0813">Transport</keyword>
<feature type="binding site" evidence="17">
    <location>
        <position position="683"/>
    </location>
    <ligand>
        <name>ATP</name>
        <dbReference type="ChEBI" id="CHEBI:30616"/>
    </ligand>
</feature>
<dbReference type="SUPFAM" id="SSF81665">
    <property type="entry name" value="Calcium ATPase, transmembrane domain M"/>
    <property type="match status" value="1"/>
</dbReference>
<dbReference type="InterPro" id="IPR032631">
    <property type="entry name" value="P-type_ATPase_N"/>
</dbReference>
<feature type="binding site" evidence="17">
    <location>
        <position position="827"/>
    </location>
    <ligand>
        <name>ATP</name>
        <dbReference type="ChEBI" id="CHEBI:30616"/>
    </ligand>
</feature>
<feature type="binding site" evidence="17">
    <location>
        <position position="786"/>
    </location>
    <ligand>
        <name>ATP</name>
        <dbReference type="ChEBI" id="CHEBI:30616"/>
    </ligand>
</feature>
<feature type="binding site" evidence="17">
    <location>
        <position position="681"/>
    </location>
    <ligand>
        <name>ATP</name>
        <dbReference type="ChEBI" id="CHEBI:30616"/>
    </ligand>
</feature>
<evidence type="ECO:0000256" key="14">
    <source>
        <dbReference type="ARBA" id="ARBA00023136"/>
    </source>
</evidence>
<accession>A0A0V1K3G8</accession>
<comment type="subcellular location">
    <subcellularLocation>
        <location evidence="2">Endomembrane system</location>
        <topology evidence="2">Multi-pass membrane protein</topology>
    </subcellularLocation>
    <subcellularLocation>
        <location evidence="19">Membrane</location>
        <topology evidence="19">Multi-pass membrane protein</topology>
    </subcellularLocation>
</comment>
<evidence type="ECO:0000256" key="6">
    <source>
        <dbReference type="ARBA" id="ARBA00022692"/>
    </source>
</evidence>
<dbReference type="InterPro" id="IPR032630">
    <property type="entry name" value="P_typ_ATPase_c"/>
</dbReference>
<feature type="binding site" evidence="17">
    <location>
        <position position="965"/>
    </location>
    <ligand>
        <name>ATP</name>
        <dbReference type="ChEBI" id="CHEBI:30616"/>
    </ligand>
</feature>
<dbReference type="PANTHER" id="PTHR24092:SF190">
    <property type="entry name" value="PHOSPHOLIPID-TRANSPORTING ATPASE"/>
    <property type="match status" value="1"/>
</dbReference>